<sequence length="261" mass="28227">MYQPCSCEIKYFLGSKSMKKIIVSAVLLLGIAGAGMASAGWQQGEGKHMRNGNSSPCSQQVNRDDMFRFRTDNQAVLKKMAIKMSQQRALYRGQNPDPVLAGKLSGEIFTLRNKIQNKAFKAGMNNSPYCRFLNGPGSVVAQTQVGDQVSRDKIVAFNTANKKLRRGLAMKLGEKRALMRAVNPDLAQVAAVTGDIFDLRTSLQDKAKKAGVPAYFVSGSRGPGPQYGCPTGAGRRGHGFERGGHMGDGPRGNGPGMYQHN</sequence>
<dbReference type="Proteomes" id="UP000000602">
    <property type="component" value="Chromosome"/>
</dbReference>
<evidence type="ECO:0008006" key="5">
    <source>
        <dbReference type="Google" id="ProtNLM"/>
    </source>
</evidence>
<dbReference type="HOGENOM" id="CLU_1064482_0_0_7"/>
<organism evidence="3 4">
    <name type="scientific">Desulfotalea psychrophila (strain LSv54 / DSM 12343)</name>
    <dbReference type="NCBI Taxonomy" id="177439"/>
    <lineage>
        <taxon>Bacteria</taxon>
        <taxon>Pseudomonadati</taxon>
        <taxon>Thermodesulfobacteriota</taxon>
        <taxon>Desulfobulbia</taxon>
        <taxon>Desulfobulbales</taxon>
        <taxon>Desulfocapsaceae</taxon>
        <taxon>Desulfotalea</taxon>
    </lineage>
</organism>
<evidence type="ECO:0000313" key="3">
    <source>
        <dbReference type="EMBL" id="CAG37834.1"/>
    </source>
</evidence>
<feature type="compositionally biased region" description="Gly residues" evidence="1">
    <location>
        <begin position="246"/>
        <end position="255"/>
    </location>
</feature>
<evidence type="ECO:0000313" key="4">
    <source>
        <dbReference type="Proteomes" id="UP000000602"/>
    </source>
</evidence>
<proteinExistence type="predicted"/>
<feature type="region of interest" description="Disordered" evidence="1">
    <location>
        <begin position="231"/>
        <end position="261"/>
    </location>
</feature>
<protein>
    <recommendedName>
        <fullName evidence="5">Periplasmic heavy metal sensor</fullName>
    </recommendedName>
</protein>
<reference evidence="4" key="1">
    <citation type="journal article" date="2004" name="Environ. Microbiol.">
        <title>The genome of Desulfotalea psychrophila, a sulfate-reducing bacterium from permanently cold Arctic sediments.</title>
        <authorList>
            <person name="Rabus R."/>
            <person name="Ruepp A."/>
            <person name="Frickey T."/>
            <person name="Rattei T."/>
            <person name="Fartmann B."/>
            <person name="Stark M."/>
            <person name="Bauer M."/>
            <person name="Zibat A."/>
            <person name="Lombardot T."/>
            <person name="Becker I."/>
            <person name="Amann J."/>
            <person name="Gellner K."/>
            <person name="Teeling H."/>
            <person name="Leuschner W.D."/>
            <person name="Gloeckner F.-O."/>
            <person name="Lupas A.N."/>
            <person name="Amann R."/>
            <person name="Klenk H.-P."/>
        </authorList>
    </citation>
    <scope>NUCLEOTIDE SEQUENCE [LARGE SCALE GENOMIC DNA]</scope>
    <source>
        <strain evidence="4">DSM 12343 / LSv54</strain>
    </source>
</reference>
<keyword evidence="2" id="KW-0812">Transmembrane</keyword>
<dbReference type="EMBL" id="CR522870">
    <property type="protein sequence ID" value="CAG37834.1"/>
    <property type="molecule type" value="Genomic_DNA"/>
</dbReference>
<keyword evidence="2" id="KW-0472">Membrane</keyword>
<dbReference type="KEGG" id="dps:DP3105"/>
<dbReference type="Gene3D" id="1.20.120.1490">
    <property type="match status" value="2"/>
</dbReference>
<feature type="transmembrane region" description="Helical" evidence="2">
    <location>
        <begin position="21"/>
        <end position="41"/>
    </location>
</feature>
<keyword evidence="4" id="KW-1185">Reference proteome</keyword>
<dbReference type="AlphaFoldDB" id="Q6AIJ6"/>
<gene>
    <name evidence="3" type="ordered locus">DP3105</name>
</gene>
<evidence type="ECO:0000256" key="2">
    <source>
        <dbReference type="SAM" id="Phobius"/>
    </source>
</evidence>
<evidence type="ECO:0000256" key="1">
    <source>
        <dbReference type="SAM" id="MobiDB-lite"/>
    </source>
</evidence>
<keyword evidence="2" id="KW-1133">Transmembrane helix</keyword>
<dbReference type="STRING" id="177439.DP3105"/>
<accession>Q6AIJ6</accession>
<name>Q6AIJ6_DESPS</name>